<evidence type="ECO:0000259" key="8">
    <source>
        <dbReference type="PROSITE" id="PS50067"/>
    </source>
</evidence>
<dbReference type="InterPro" id="IPR001752">
    <property type="entry name" value="Kinesin_motor_dom"/>
</dbReference>
<feature type="compositionally biased region" description="Low complexity" evidence="7">
    <location>
        <begin position="823"/>
        <end position="832"/>
    </location>
</feature>
<dbReference type="SUPFAM" id="SSF47781">
    <property type="entry name" value="RuvA domain 2-like"/>
    <property type="match status" value="1"/>
</dbReference>
<keyword evidence="10" id="KW-1185">Reference proteome</keyword>
<evidence type="ECO:0000256" key="7">
    <source>
        <dbReference type="SAM" id="MobiDB-lite"/>
    </source>
</evidence>
<feature type="compositionally biased region" description="Low complexity" evidence="7">
    <location>
        <begin position="257"/>
        <end position="274"/>
    </location>
</feature>
<feature type="region of interest" description="Disordered" evidence="7">
    <location>
        <begin position="771"/>
        <end position="849"/>
    </location>
</feature>
<dbReference type="InterPro" id="IPR027640">
    <property type="entry name" value="Kinesin-like_fam"/>
</dbReference>
<dbReference type="PROSITE" id="PS00411">
    <property type="entry name" value="KINESIN_MOTOR_1"/>
    <property type="match status" value="1"/>
</dbReference>
<dbReference type="VEuPathDB" id="AmoebaDB:NF0082510"/>
<feature type="binding site" evidence="5">
    <location>
        <begin position="159"/>
        <end position="166"/>
    </location>
    <ligand>
        <name>ATP</name>
        <dbReference type="ChEBI" id="CHEBI:30616"/>
    </ligand>
</feature>
<dbReference type="RefSeq" id="XP_044568332.1">
    <property type="nucleotide sequence ID" value="XM_044701009.1"/>
</dbReference>
<dbReference type="VEuPathDB" id="AmoebaDB:FDP41_010684"/>
<dbReference type="InterPro" id="IPR036961">
    <property type="entry name" value="Kinesin_motor_dom_sf"/>
</dbReference>
<organism evidence="9 10">
    <name type="scientific">Naegleria fowleri</name>
    <name type="common">Brain eating amoeba</name>
    <dbReference type="NCBI Taxonomy" id="5763"/>
    <lineage>
        <taxon>Eukaryota</taxon>
        <taxon>Discoba</taxon>
        <taxon>Heterolobosea</taxon>
        <taxon>Tetramitia</taxon>
        <taxon>Eutetramitia</taxon>
        <taxon>Vahlkampfiidae</taxon>
        <taxon>Naegleria</taxon>
    </lineage>
</organism>
<feature type="compositionally biased region" description="Polar residues" evidence="7">
    <location>
        <begin position="1017"/>
        <end position="1026"/>
    </location>
</feature>
<feature type="compositionally biased region" description="Polar residues" evidence="7">
    <location>
        <begin position="792"/>
        <end position="822"/>
    </location>
</feature>
<keyword evidence="3 5" id="KW-0067">ATP-binding</keyword>
<gene>
    <name evidence="9" type="ORF">FDP41_010684</name>
</gene>
<dbReference type="InterPro" id="IPR018247">
    <property type="entry name" value="EF_Hand_1_Ca_BS"/>
</dbReference>
<keyword evidence="2 5" id="KW-0547">Nucleotide-binding</keyword>
<feature type="repeat" description="TPR" evidence="6">
    <location>
        <begin position="1182"/>
        <end position="1215"/>
    </location>
</feature>
<reference evidence="9 10" key="1">
    <citation type="journal article" date="2019" name="Sci. Rep.">
        <title>Nanopore sequencing improves the draft genome of the human pathogenic amoeba Naegleria fowleri.</title>
        <authorList>
            <person name="Liechti N."/>
            <person name="Schurch N."/>
            <person name="Bruggmann R."/>
            <person name="Wittwer M."/>
        </authorList>
    </citation>
    <scope>NUCLEOTIDE SEQUENCE [LARGE SCALE GENOMIC DNA]</scope>
    <source>
        <strain evidence="9 10">ATCC 30894</strain>
    </source>
</reference>
<feature type="compositionally biased region" description="Low complexity" evidence="7">
    <location>
        <begin position="771"/>
        <end position="783"/>
    </location>
</feature>
<feature type="region of interest" description="Disordered" evidence="7">
    <location>
        <begin position="1002"/>
        <end position="1073"/>
    </location>
</feature>
<feature type="compositionally biased region" description="Low complexity" evidence="7">
    <location>
        <begin position="711"/>
        <end position="726"/>
    </location>
</feature>
<keyword evidence="4 5" id="KW-0505">Motor protein</keyword>
<dbReference type="SUPFAM" id="SSF52540">
    <property type="entry name" value="P-loop containing nucleoside triphosphate hydrolases"/>
    <property type="match status" value="1"/>
</dbReference>
<feature type="compositionally biased region" description="Polar residues" evidence="7">
    <location>
        <begin position="242"/>
        <end position="256"/>
    </location>
</feature>
<keyword evidence="6" id="KW-0802">TPR repeat</keyword>
<feature type="region of interest" description="Disordered" evidence="7">
    <location>
        <begin position="1096"/>
        <end position="1130"/>
    </location>
</feature>
<dbReference type="Gene3D" id="1.10.150.280">
    <property type="entry name" value="AF1531-like domain"/>
    <property type="match status" value="1"/>
</dbReference>
<dbReference type="InterPro" id="IPR027417">
    <property type="entry name" value="P-loop_NTPase"/>
</dbReference>
<keyword evidence="1" id="KW-0493">Microtubule</keyword>
<dbReference type="PROSITE" id="PS00018">
    <property type="entry name" value="EF_HAND_1"/>
    <property type="match status" value="1"/>
</dbReference>
<dbReference type="GO" id="GO:0005874">
    <property type="term" value="C:microtubule"/>
    <property type="evidence" value="ECO:0007669"/>
    <property type="project" value="UniProtKB-KW"/>
</dbReference>
<protein>
    <recommendedName>
        <fullName evidence="8">Kinesin motor domain-containing protein</fullName>
    </recommendedName>
</protein>
<dbReference type="GO" id="GO:0003777">
    <property type="term" value="F:microtubule motor activity"/>
    <property type="evidence" value="ECO:0007669"/>
    <property type="project" value="InterPro"/>
</dbReference>
<dbReference type="PRINTS" id="PR00380">
    <property type="entry name" value="KINESINHEAVY"/>
</dbReference>
<feature type="compositionally biased region" description="Low complexity" evidence="7">
    <location>
        <begin position="681"/>
        <end position="695"/>
    </location>
</feature>
<evidence type="ECO:0000256" key="3">
    <source>
        <dbReference type="ARBA" id="ARBA00022840"/>
    </source>
</evidence>
<proteinExistence type="inferred from homology"/>
<dbReference type="PROSITE" id="PS50005">
    <property type="entry name" value="TPR"/>
    <property type="match status" value="1"/>
</dbReference>
<name>A0A6A5CE86_NAEFO</name>
<feature type="compositionally biased region" description="Basic and acidic residues" evidence="7">
    <location>
        <begin position="1111"/>
        <end position="1122"/>
    </location>
</feature>
<evidence type="ECO:0000256" key="2">
    <source>
        <dbReference type="ARBA" id="ARBA00022741"/>
    </source>
</evidence>
<feature type="domain" description="Kinesin motor" evidence="8">
    <location>
        <begin position="64"/>
        <end position="453"/>
    </location>
</feature>
<evidence type="ECO:0000256" key="6">
    <source>
        <dbReference type="PROSITE-ProRule" id="PRU00339"/>
    </source>
</evidence>
<evidence type="ECO:0000256" key="1">
    <source>
        <dbReference type="ARBA" id="ARBA00022701"/>
    </source>
</evidence>
<dbReference type="InterPro" id="IPR010994">
    <property type="entry name" value="RuvA_2-like"/>
</dbReference>
<evidence type="ECO:0000256" key="4">
    <source>
        <dbReference type="ARBA" id="ARBA00023175"/>
    </source>
</evidence>
<dbReference type="PANTHER" id="PTHR47969:SF9">
    <property type="entry name" value="KINESIN-LIKE PROTEIN"/>
    <property type="match status" value="1"/>
</dbReference>
<dbReference type="GeneID" id="68117899"/>
<feature type="compositionally biased region" description="Pro residues" evidence="7">
    <location>
        <begin position="639"/>
        <end position="648"/>
    </location>
</feature>
<dbReference type="GO" id="GO:0007018">
    <property type="term" value="P:microtubule-based movement"/>
    <property type="evidence" value="ECO:0007669"/>
    <property type="project" value="InterPro"/>
</dbReference>
<dbReference type="VEuPathDB" id="AmoebaDB:NfTy_014050"/>
<dbReference type="CDD" id="cd00106">
    <property type="entry name" value="KISc"/>
    <property type="match status" value="1"/>
</dbReference>
<dbReference type="Pfam" id="PF00225">
    <property type="entry name" value="Kinesin"/>
    <property type="match status" value="1"/>
</dbReference>
<feature type="compositionally biased region" description="Low complexity" evidence="7">
    <location>
        <begin position="629"/>
        <end position="638"/>
    </location>
</feature>
<dbReference type="InterPro" id="IPR019734">
    <property type="entry name" value="TPR_rpt"/>
</dbReference>
<sequence>MIKIPLTAKFPSSPGLTPHRDCENSIATTSFPTSIHAASGSSNNSISSPSITTRTASSKVPHKAVRVISRVRPLLPDEFEKSNFKTCRVSSSSSCGDPSAAHNNIVFMKDPRNPGDEIKFEFDSSFDEEASQNEIFQQEILPVLPSLFEGFNTTVFCYGMTGSGKTFTMQGGETLESMGIIPRAVQHLLFEVSNRRRAVASSTEANSCKLSLSYLEIYNEKVYDLLVTPSSSSFSTTTTSTLRNSMSGSSITCGSRTTPTDQPSSISPSSSPTSALGKDLPLHEDKYKNIIVKGLTMKPISNYDEFCEWFYQVGMKNRKVASTKLNDRSSRSHAILTLTVKNKDEKTGQWLTGKINLIDLAGSEDNRKTGNTGTRLTESSNINASLFSLRKVVDQLNSNNTKVSYRDSKLTRLLQDSLGGSSQAIMIINISPFTDHYMDTFKSLRFGMKSQSIVNKPIIHASYFESEEEKAKLEGMANIGYGADRETQLKLLQLEKEKHLMHRKIGVHTSKTLSYSDLIQVSNFATKEDLERAQADLRQGLLDPILKKSISLQDEILDRLAKLERFALTQQQQGSAFSLENSQSSEEPHNQQQQLDYIMDMKKRLHSLLSELDHTKSSPSTLASPQQVSSIASPCSSLLPPPPLPLPPSSSNSINTYQTTSTPSSKVVASGVHGDDSVKYSTPRSSQSVTSSLHSLPTPPLFSKPMKTIAPPGSTSSTSSTPPVSSQKKNNPLPFQPPKMVRKSLSENISNDNGKSSFGGKVTPLKSPALLSSSLSSQKRSSSTAGKVSRTPLANITNHVRNHRSTPSPSSACTFTTPTSMGKTTQTNKTTTPSNVAVGTTTSTPKPNHGIVLEKASSLEHLKLSSNRQKTAVTLKASVGKKSMSSQHCSPSTTITTTTTTTKVEVVAPSSQTLHQLLKPSDASSLKKPETNSLDFNMTVGSISPIKNRDNKDMTLLFPESHNIQQILSSLDHVNTDDLFPKLQEIKTSDDDTLYDTTAKSRNDEECDKLTDPKSEFQLQQPTMTAQRYDDSEKTKNPAVKRKRFDSIESECESDSSQKITDGVEQPSKKVLLNKDNKESVTRVTKASKKVTIKETIEPLIDDDHDDEEEHDHTSDDSEKKSKTTFKPKLTLRREKKSKRVFKIYDNALLLEKSEFALNAPSESTNHVMSTEKSRDKFTLAREYIKEANTALKKEGNISNALELYEKALQLIPSNEKLKQKITKLKQLDKDRNRTVQQNDVLTINTTSASDEEEEFQLNHLDVEDVEMSDAVAPPPPLLQEEGIFKPCVTNNIRSQTTSSEGDNDSWEKSTQAKLLDYLNDTNNGMKQLKKLATIGDKKAEKIMECRPFKTISELSKIGLGEKGIATLIEKNEKLISELDE</sequence>
<comment type="similarity">
    <text evidence="5">Belongs to the TRAFAC class myosin-kinesin ATPase superfamily. Kinesin family.</text>
</comment>
<dbReference type="InterPro" id="IPR019821">
    <property type="entry name" value="Kinesin_motor_CS"/>
</dbReference>
<feature type="compositionally biased region" description="Polar residues" evidence="7">
    <location>
        <begin position="617"/>
        <end position="628"/>
    </location>
</feature>
<feature type="region of interest" description="Disordered" evidence="7">
    <location>
        <begin position="33"/>
        <end position="57"/>
    </location>
</feature>
<dbReference type="SMART" id="SM00129">
    <property type="entry name" value="KISc"/>
    <property type="match status" value="1"/>
</dbReference>
<feature type="compositionally biased region" description="Low complexity" evidence="7">
    <location>
        <begin position="230"/>
        <end position="241"/>
    </location>
</feature>
<feature type="compositionally biased region" description="Polar residues" evidence="7">
    <location>
        <begin position="833"/>
        <end position="846"/>
    </location>
</feature>
<dbReference type="PROSITE" id="PS50067">
    <property type="entry name" value="KINESIN_MOTOR_2"/>
    <property type="match status" value="1"/>
</dbReference>
<comment type="caution">
    <text evidence="9">The sequence shown here is derived from an EMBL/GenBank/DDBJ whole genome shotgun (WGS) entry which is preliminary data.</text>
</comment>
<feature type="compositionally biased region" description="Basic and acidic residues" evidence="7">
    <location>
        <begin position="1002"/>
        <end position="1015"/>
    </location>
</feature>
<feature type="region of interest" description="Disordered" evidence="7">
    <location>
        <begin position="230"/>
        <end position="279"/>
    </location>
</feature>
<dbReference type="GO" id="GO:0005524">
    <property type="term" value="F:ATP binding"/>
    <property type="evidence" value="ECO:0007669"/>
    <property type="project" value="UniProtKB-UniRule"/>
</dbReference>
<feature type="compositionally biased region" description="Polar residues" evidence="7">
    <location>
        <begin position="652"/>
        <end position="667"/>
    </location>
</feature>
<evidence type="ECO:0000313" key="9">
    <source>
        <dbReference type="EMBL" id="KAF0983619.1"/>
    </source>
</evidence>
<evidence type="ECO:0000256" key="5">
    <source>
        <dbReference type="PROSITE-ProRule" id="PRU00283"/>
    </source>
</evidence>
<dbReference type="Proteomes" id="UP000444721">
    <property type="component" value="Unassembled WGS sequence"/>
</dbReference>
<feature type="region of interest" description="Disordered" evidence="7">
    <location>
        <begin position="614"/>
        <end position="739"/>
    </location>
</feature>
<dbReference type="GO" id="GO:0051231">
    <property type="term" value="P:spindle elongation"/>
    <property type="evidence" value="ECO:0007669"/>
    <property type="project" value="TreeGrafter"/>
</dbReference>
<feature type="compositionally biased region" description="Low complexity" evidence="7">
    <location>
        <begin position="34"/>
        <end position="57"/>
    </location>
</feature>
<dbReference type="PANTHER" id="PTHR47969">
    <property type="entry name" value="CHROMOSOME-ASSOCIATED KINESIN KIF4A-RELATED"/>
    <property type="match status" value="1"/>
</dbReference>
<accession>A0A6A5CE86</accession>
<evidence type="ECO:0000313" key="10">
    <source>
        <dbReference type="Proteomes" id="UP000444721"/>
    </source>
</evidence>
<dbReference type="GO" id="GO:0008017">
    <property type="term" value="F:microtubule binding"/>
    <property type="evidence" value="ECO:0007669"/>
    <property type="project" value="InterPro"/>
</dbReference>
<dbReference type="GO" id="GO:0007052">
    <property type="term" value="P:mitotic spindle organization"/>
    <property type="evidence" value="ECO:0007669"/>
    <property type="project" value="TreeGrafter"/>
</dbReference>
<dbReference type="OrthoDB" id="3176171at2759"/>
<feature type="compositionally biased region" description="Acidic residues" evidence="7">
    <location>
        <begin position="1100"/>
        <end position="1110"/>
    </location>
</feature>
<dbReference type="EMBL" id="VFQX01000006">
    <property type="protein sequence ID" value="KAF0983619.1"/>
    <property type="molecule type" value="Genomic_DNA"/>
</dbReference>
<dbReference type="GO" id="GO:0005875">
    <property type="term" value="C:microtubule associated complex"/>
    <property type="evidence" value="ECO:0007669"/>
    <property type="project" value="TreeGrafter"/>
</dbReference>
<dbReference type="Gene3D" id="3.40.850.10">
    <property type="entry name" value="Kinesin motor domain"/>
    <property type="match status" value="1"/>
</dbReference>